<proteinExistence type="predicted"/>
<reference evidence="1" key="1">
    <citation type="journal article" date="2019" name="bioRxiv">
        <title>The Genome of the Zebra Mussel, Dreissena polymorpha: A Resource for Invasive Species Research.</title>
        <authorList>
            <person name="McCartney M.A."/>
            <person name="Auch B."/>
            <person name="Kono T."/>
            <person name="Mallez S."/>
            <person name="Zhang Y."/>
            <person name="Obille A."/>
            <person name="Becker A."/>
            <person name="Abrahante J.E."/>
            <person name="Garbe J."/>
            <person name="Badalamenti J.P."/>
            <person name="Herman A."/>
            <person name="Mangelson H."/>
            <person name="Liachko I."/>
            <person name="Sullivan S."/>
            <person name="Sone E.D."/>
            <person name="Koren S."/>
            <person name="Silverstein K.A.T."/>
            <person name="Beckman K.B."/>
            <person name="Gohl D.M."/>
        </authorList>
    </citation>
    <scope>NUCLEOTIDE SEQUENCE</scope>
    <source>
        <strain evidence="1">Duluth1</strain>
        <tissue evidence="1">Whole animal</tissue>
    </source>
</reference>
<organism evidence="1 2">
    <name type="scientific">Dreissena polymorpha</name>
    <name type="common">Zebra mussel</name>
    <name type="synonym">Mytilus polymorpha</name>
    <dbReference type="NCBI Taxonomy" id="45954"/>
    <lineage>
        <taxon>Eukaryota</taxon>
        <taxon>Metazoa</taxon>
        <taxon>Spiralia</taxon>
        <taxon>Lophotrochozoa</taxon>
        <taxon>Mollusca</taxon>
        <taxon>Bivalvia</taxon>
        <taxon>Autobranchia</taxon>
        <taxon>Heteroconchia</taxon>
        <taxon>Euheterodonta</taxon>
        <taxon>Imparidentia</taxon>
        <taxon>Neoheterodontei</taxon>
        <taxon>Myida</taxon>
        <taxon>Dreissenoidea</taxon>
        <taxon>Dreissenidae</taxon>
        <taxon>Dreissena</taxon>
    </lineage>
</organism>
<dbReference type="EMBL" id="JAIWYP010000004">
    <property type="protein sequence ID" value="KAH3835164.1"/>
    <property type="molecule type" value="Genomic_DNA"/>
</dbReference>
<gene>
    <name evidence="1" type="ORF">DPMN_108511</name>
</gene>
<dbReference type="AlphaFoldDB" id="A0A9D4K8Z6"/>
<comment type="caution">
    <text evidence="1">The sequence shown here is derived from an EMBL/GenBank/DDBJ whole genome shotgun (WGS) entry which is preliminary data.</text>
</comment>
<sequence>MAEIVCENKERQLCLDIGSIERSKYVGIRNALHVRTHRMHPAKMVIVPSMLSIVSDKSDHQRRQVRG</sequence>
<reference evidence="1" key="2">
    <citation type="submission" date="2020-11" db="EMBL/GenBank/DDBJ databases">
        <authorList>
            <person name="McCartney M.A."/>
            <person name="Auch B."/>
            <person name="Kono T."/>
            <person name="Mallez S."/>
            <person name="Becker A."/>
            <person name="Gohl D.M."/>
            <person name="Silverstein K.A.T."/>
            <person name="Koren S."/>
            <person name="Bechman K.B."/>
            <person name="Herman A."/>
            <person name="Abrahante J.E."/>
            <person name="Garbe J."/>
        </authorList>
    </citation>
    <scope>NUCLEOTIDE SEQUENCE</scope>
    <source>
        <strain evidence="1">Duluth1</strain>
        <tissue evidence="1">Whole animal</tissue>
    </source>
</reference>
<dbReference type="Proteomes" id="UP000828390">
    <property type="component" value="Unassembled WGS sequence"/>
</dbReference>
<evidence type="ECO:0000313" key="2">
    <source>
        <dbReference type="Proteomes" id="UP000828390"/>
    </source>
</evidence>
<protein>
    <submittedName>
        <fullName evidence="1">Uncharacterized protein</fullName>
    </submittedName>
</protein>
<keyword evidence="2" id="KW-1185">Reference proteome</keyword>
<accession>A0A9D4K8Z6</accession>
<evidence type="ECO:0000313" key="1">
    <source>
        <dbReference type="EMBL" id="KAH3835164.1"/>
    </source>
</evidence>
<name>A0A9D4K8Z6_DREPO</name>